<evidence type="ECO:0000313" key="2">
    <source>
        <dbReference type="EMBL" id="RKH37320.1"/>
    </source>
</evidence>
<evidence type="ECO:0000313" key="3">
    <source>
        <dbReference type="Proteomes" id="UP000273405"/>
    </source>
</evidence>
<evidence type="ECO:0000256" key="1">
    <source>
        <dbReference type="SAM" id="MobiDB-lite"/>
    </source>
</evidence>
<gene>
    <name evidence="2" type="ORF">D7X12_29985</name>
</gene>
<organism evidence="2 3">
    <name type="scientific">Corallococcus sicarius</name>
    <dbReference type="NCBI Taxonomy" id="2316726"/>
    <lineage>
        <taxon>Bacteria</taxon>
        <taxon>Pseudomonadati</taxon>
        <taxon>Myxococcota</taxon>
        <taxon>Myxococcia</taxon>
        <taxon>Myxococcales</taxon>
        <taxon>Cystobacterineae</taxon>
        <taxon>Myxococcaceae</taxon>
        <taxon>Corallococcus</taxon>
    </lineage>
</organism>
<reference evidence="3" key="1">
    <citation type="submission" date="2018-09" db="EMBL/GenBank/DDBJ databases">
        <authorList>
            <person name="Livingstone P.G."/>
            <person name="Whitworth D.E."/>
        </authorList>
    </citation>
    <scope>NUCLEOTIDE SEQUENCE [LARGE SCALE GENOMIC DNA]</scope>
    <source>
        <strain evidence="3">CA040B</strain>
    </source>
</reference>
<dbReference type="AlphaFoldDB" id="A0A3A8N184"/>
<feature type="compositionally biased region" description="Low complexity" evidence="1">
    <location>
        <begin position="47"/>
        <end position="62"/>
    </location>
</feature>
<dbReference type="Gene3D" id="2.40.160.10">
    <property type="entry name" value="Porin"/>
    <property type="match status" value="1"/>
</dbReference>
<proteinExistence type="predicted"/>
<protein>
    <submittedName>
        <fullName evidence="2">Uncharacterized protein</fullName>
    </submittedName>
</protein>
<feature type="region of interest" description="Disordered" evidence="1">
    <location>
        <begin position="32"/>
        <end position="136"/>
    </location>
</feature>
<comment type="caution">
    <text evidence="2">The sequence shown here is derived from an EMBL/GenBank/DDBJ whole genome shotgun (WGS) entry which is preliminary data.</text>
</comment>
<keyword evidence="3" id="KW-1185">Reference proteome</keyword>
<accession>A0A3A8N184</accession>
<dbReference type="OrthoDB" id="5495250at2"/>
<dbReference type="InterPro" id="IPR023614">
    <property type="entry name" value="Porin_dom_sf"/>
</dbReference>
<dbReference type="EMBL" id="RAWG01000248">
    <property type="protein sequence ID" value="RKH37320.1"/>
    <property type="molecule type" value="Genomic_DNA"/>
</dbReference>
<dbReference type="Proteomes" id="UP000273405">
    <property type="component" value="Unassembled WGS sequence"/>
</dbReference>
<sequence>MGGRGMEEQGWRGLFAAVLLGLPAVAGAEPVDDAARADAEPATQVSTEDGAAATDAASQSAEPGDALDGAVAQAMPGGAQGPVMGSPEQVNDPSAPVPDAAVPGAKKPKKDKGPKTDTLGEAPAEADQADDKGKPAQRIRVFGRVFAQATADEREKYQRNLGIESARVGVAASLSNLEAEVSADLASKTILKDAFVRLADDAKRLRLYAGRFKSPFLQRSQESAWTLPMQGRGLVEDYLTDTNDLGGRRLGLMGEVRLKEAWGLKLSAGLFEGGEGLQGERLSEDGSARLSVRPFKFLTVGASTYLTQVIDGTKQHATAADAELSLGGLSLTGEVATGRLALGPFMSQSVLAYWTVPVGREGWAVQPLVGAEALQLQGGIQAQGHAVTGGLNILLADSFKAQVQAERALRPGDVEPALELSVQLATRFR</sequence>
<name>A0A3A8N184_9BACT</name>